<reference evidence="2 3" key="1">
    <citation type="journal article" date="2014" name="Am. J. Bot.">
        <title>Genome assembly and annotation for red clover (Trifolium pratense; Fabaceae).</title>
        <authorList>
            <person name="Istvanek J."/>
            <person name="Jaros M."/>
            <person name="Krenek A."/>
            <person name="Repkova J."/>
        </authorList>
    </citation>
    <scope>NUCLEOTIDE SEQUENCE [LARGE SCALE GENOMIC DNA]</scope>
    <source>
        <strain evidence="3">cv. Tatra</strain>
        <tissue evidence="2">Young leaves</tissue>
    </source>
</reference>
<protein>
    <submittedName>
        <fullName evidence="2">Uncharacterized protein</fullName>
    </submittedName>
</protein>
<comment type="caution">
    <text evidence="2">The sequence shown here is derived from an EMBL/GenBank/DDBJ whole genome shotgun (WGS) entry which is preliminary data.</text>
</comment>
<feature type="non-terminal residue" evidence="2">
    <location>
        <position position="1"/>
    </location>
</feature>
<dbReference type="AlphaFoldDB" id="A0A2K3KH46"/>
<gene>
    <name evidence="2" type="ORF">L195_g062693</name>
</gene>
<accession>A0A2K3KH46</accession>
<proteinExistence type="predicted"/>
<reference evidence="2 3" key="2">
    <citation type="journal article" date="2017" name="Front. Plant Sci.">
        <title>Gene Classification and Mining of Molecular Markers Useful in Red Clover (Trifolium pratense) Breeding.</title>
        <authorList>
            <person name="Istvanek J."/>
            <person name="Dluhosova J."/>
            <person name="Dluhos P."/>
            <person name="Patkova L."/>
            <person name="Nedelnik J."/>
            <person name="Repkova J."/>
        </authorList>
    </citation>
    <scope>NUCLEOTIDE SEQUENCE [LARGE SCALE GENOMIC DNA]</scope>
    <source>
        <strain evidence="3">cv. Tatra</strain>
        <tissue evidence="2">Young leaves</tissue>
    </source>
</reference>
<name>A0A2K3KH46_TRIPR</name>
<evidence type="ECO:0000256" key="1">
    <source>
        <dbReference type="SAM" id="MobiDB-lite"/>
    </source>
</evidence>
<sequence>NLKSQMLKLSDPEELGSSELSASRSLRSSLSFSTIPGFFPSSLGGTT</sequence>
<dbReference type="Proteomes" id="UP000236291">
    <property type="component" value="Unassembled WGS sequence"/>
</dbReference>
<evidence type="ECO:0000313" key="3">
    <source>
        <dbReference type="Proteomes" id="UP000236291"/>
    </source>
</evidence>
<organism evidence="2 3">
    <name type="scientific">Trifolium pratense</name>
    <name type="common">Red clover</name>
    <dbReference type="NCBI Taxonomy" id="57577"/>
    <lineage>
        <taxon>Eukaryota</taxon>
        <taxon>Viridiplantae</taxon>
        <taxon>Streptophyta</taxon>
        <taxon>Embryophyta</taxon>
        <taxon>Tracheophyta</taxon>
        <taxon>Spermatophyta</taxon>
        <taxon>Magnoliopsida</taxon>
        <taxon>eudicotyledons</taxon>
        <taxon>Gunneridae</taxon>
        <taxon>Pentapetalae</taxon>
        <taxon>rosids</taxon>
        <taxon>fabids</taxon>
        <taxon>Fabales</taxon>
        <taxon>Fabaceae</taxon>
        <taxon>Papilionoideae</taxon>
        <taxon>50 kb inversion clade</taxon>
        <taxon>NPAAA clade</taxon>
        <taxon>Hologalegina</taxon>
        <taxon>IRL clade</taxon>
        <taxon>Trifolieae</taxon>
        <taxon>Trifolium</taxon>
    </lineage>
</organism>
<feature type="region of interest" description="Disordered" evidence="1">
    <location>
        <begin position="1"/>
        <end position="20"/>
    </location>
</feature>
<dbReference type="EMBL" id="ASHM01182642">
    <property type="protein sequence ID" value="PNX65621.1"/>
    <property type="molecule type" value="Genomic_DNA"/>
</dbReference>
<evidence type="ECO:0000313" key="2">
    <source>
        <dbReference type="EMBL" id="PNX65621.1"/>
    </source>
</evidence>